<sequence>MNKTGYVSLLLLLLAAACGKSAGQPQSADVAGTETDKPSTPKAVSEQPVTLTVAIPAANFSEEEFNKLLAEPVRKKYPYITLKFVDTSAKGQTIQELVASKQIPDFYGGQQANFAPLVDLDIKNDINGLIKSNGFDLSVIQPELLDGIKEQIGLAYLPGLPIFQSTWALAYNKSLFDRFGVPYPKDGMTWDQIADIAQIMSRTEQGVSYWGISMDRTYSDTYKQISLPFADFTKNVSTFQAPGWKQQFEFALNLFRKNGSPPLLSGTDWDKAWNEGRVAMRTASTSTFQRLLGSKDMVWDVVSYPQSPLAPGIGMEMNAHWWMITRQSPNQDAAFKALSVALSSEVQTALSRGLRLPVVKDTSIQSQAGADVAGTQGRNVVAYTKLKNPKPILYGTIVSQFVKIQADQVNAMFYQGKDTNTALREADELMNKAIQESLRNKP</sequence>
<dbReference type="OrthoDB" id="2511924at2"/>
<dbReference type="InterPro" id="IPR050490">
    <property type="entry name" value="Bact_solute-bd_prot1"/>
</dbReference>
<dbReference type="AlphaFoldDB" id="A0A3B0BQ81"/>
<proteinExistence type="predicted"/>
<gene>
    <name evidence="3" type="ORF">D7M11_25815</name>
</gene>
<keyword evidence="2" id="KW-0732">Signal</keyword>
<dbReference type="RefSeq" id="WP_120750155.1">
    <property type="nucleotide sequence ID" value="NZ_RBAH01000023.1"/>
</dbReference>
<dbReference type="PANTHER" id="PTHR43649">
    <property type="entry name" value="ARABINOSE-BINDING PROTEIN-RELATED"/>
    <property type="match status" value="1"/>
</dbReference>
<dbReference type="EMBL" id="RBAH01000023">
    <property type="protein sequence ID" value="RKN74960.1"/>
    <property type="molecule type" value="Genomic_DNA"/>
</dbReference>
<evidence type="ECO:0000256" key="1">
    <source>
        <dbReference type="SAM" id="MobiDB-lite"/>
    </source>
</evidence>
<keyword evidence="4" id="KW-1185">Reference proteome</keyword>
<name>A0A3B0BQ81_9BACL</name>
<evidence type="ECO:0000313" key="3">
    <source>
        <dbReference type="EMBL" id="RKN74960.1"/>
    </source>
</evidence>
<dbReference type="PANTHER" id="PTHR43649:SF12">
    <property type="entry name" value="DIACETYLCHITOBIOSE BINDING PROTEIN DASA"/>
    <property type="match status" value="1"/>
</dbReference>
<protein>
    <submittedName>
        <fullName evidence="3">Extracellular solute-binding protein</fullName>
    </submittedName>
</protein>
<comment type="caution">
    <text evidence="3">The sequence shown here is derived from an EMBL/GenBank/DDBJ whole genome shotgun (WGS) entry which is preliminary data.</text>
</comment>
<accession>A0A3B0BQ81</accession>
<feature type="region of interest" description="Disordered" evidence="1">
    <location>
        <begin position="25"/>
        <end position="45"/>
    </location>
</feature>
<evidence type="ECO:0000256" key="2">
    <source>
        <dbReference type="SAM" id="SignalP"/>
    </source>
</evidence>
<dbReference type="Gene3D" id="3.40.190.10">
    <property type="entry name" value="Periplasmic binding protein-like II"/>
    <property type="match status" value="1"/>
</dbReference>
<organism evidence="3 4">
    <name type="scientific">Paenibacillus ginsengarvi</name>
    <dbReference type="NCBI Taxonomy" id="400777"/>
    <lineage>
        <taxon>Bacteria</taxon>
        <taxon>Bacillati</taxon>
        <taxon>Bacillota</taxon>
        <taxon>Bacilli</taxon>
        <taxon>Bacillales</taxon>
        <taxon>Paenibacillaceae</taxon>
        <taxon>Paenibacillus</taxon>
    </lineage>
</organism>
<dbReference type="Pfam" id="PF01547">
    <property type="entry name" value="SBP_bac_1"/>
    <property type="match status" value="1"/>
</dbReference>
<evidence type="ECO:0000313" key="4">
    <source>
        <dbReference type="Proteomes" id="UP000282311"/>
    </source>
</evidence>
<feature type="signal peptide" evidence="2">
    <location>
        <begin position="1"/>
        <end position="22"/>
    </location>
</feature>
<dbReference type="PROSITE" id="PS51257">
    <property type="entry name" value="PROKAR_LIPOPROTEIN"/>
    <property type="match status" value="1"/>
</dbReference>
<reference evidence="3 4" key="1">
    <citation type="journal article" date="2007" name="Int. J. Syst. Evol. Microbiol.">
        <title>Paenibacillus ginsengarvi sp. nov., isolated from soil from ginseng cultivation.</title>
        <authorList>
            <person name="Yoon M.H."/>
            <person name="Ten L.N."/>
            <person name="Im W.T."/>
        </authorList>
    </citation>
    <scope>NUCLEOTIDE SEQUENCE [LARGE SCALE GENOMIC DNA]</scope>
    <source>
        <strain evidence="3 4">KCTC 13059</strain>
    </source>
</reference>
<feature type="chain" id="PRO_5039608096" evidence="2">
    <location>
        <begin position="23"/>
        <end position="442"/>
    </location>
</feature>
<dbReference type="InterPro" id="IPR006059">
    <property type="entry name" value="SBP"/>
</dbReference>
<dbReference type="Proteomes" id="UP000282311">
    <property type="component" value="Unassembled WGS sequence"/>
</dbReference>
<dbReference type="SUPFAM" id="SSF53850">
    <property type="entry name" value="Periplasmic binding protein-like II"/>
    <property type="match status" value="1"/>
</dbReference>